<evidence type="ECO:0000259" key="1">
    <source>
        <dbReference type="SMART" id="SM00860"/>
    </source>
</evidence>
<dbReference type="Gene3D" id="3.40.1580.10">
    <property type="entry name" value="SMI1/KNR4-like"/>
    <property type="match status" value="1"/>
</dbReference>
<dbReference type="AlphaFoldDB" id="A0A1Y0I1X4"/>
<keyword evidence="3" id="KW-1185">Reference proteome</keyword>
<dbReference type="SUPFAM" id="SSF160631">
    <property type="entry name" value="SMI1/KNR4-like"/>
    <property type="match status" value="1"/>
</dbReference>
<dbReference type="RefSeq" id="WP_157678104.1">
    <property type="nucleotide sequence ID" value="NZ_CP021425.1"/>
</dbReference>
<dbReference type="OrthoDB" id="4103969at2"/>
<dbReference type="InterPro" id="IPR018958">
    <property type="entry name" value="Knr4/Smi1-like_dom"/>
</dbReference>
<dbReference type="KEGG" id="ome:OLMES_0394"/>
<accession>A0A1Y0I1X4</accession>
<dbReference type="InterPro" id="IPR037883">
    <property type="entry name" value="Knr4/Smi1-like_sf"/>
</dbReference>
<dbReference type="Proteomes" id="UP000196027">
    <property type="component" value="Chromosome"/>
</dbReference>
<sequence length="149" mass="17089">MNLEITDSYPSISDDDILALEQDLNIKLPTEYKEFLKCYNGGSPSLQDYKLDGELFDDIGWFFGIRDYPSGQDIKTENEEVADRLLNHYLAIGGSYGGNLICISLKKSDYGSIYRWDHETANYDGDPWEDNMTKISKNLKEFLSNLYAE</sequence>
<dbReference type="EMBL" id="CP021425">
    <property type="protein sequence ID" value="ARU54498.1"/>
    <property type="molecule type" value="Genomic_DNA"/>
</dbReference>
<reference evidence="2 3" key="1">
    <citation type="submission" date="2017-05" db="EMBL/GenBank/DDBJ databases">
        <title>Genomic insights into alkan degradation activity of Oleiphilus messinensis.</title>
        <authorList>
            <person name="Kozyavkin S.A."/>
            <person name="Slesarev A.I."/>
            <person name="Golyshin P.N."/>
            <person name="Korzhenkov A."/>
            <person name="Golyshina O.N."/>
            <person name="Toshchakov S.V."/>
        </authorList>
    </citation>
    <scope>NUCLEOTIDE SEQUENCE [LARGE SCALE GENOMIC DNA]</scope>
    <source>
        <strain evidence="2 3">ME102</strain>
    </source>
</reference>
<feature type="domain" description="Knr4/Smi1-like" evidence="1">
    <location>
        <begin position="11"/>
        <end position="145"/>
    </location>
</feature>
<evidence type="ECO:0000313" key="3">
    <source>
        <dbReference type="Proteomes" id="UP000196027"/>
    </source>
</evidence>
<evidence type="ECO:0000313" key="2">
    <source>
        <dbReference type="EMBL" id="ARU54498.1"/>
    </source>
</evidence>
<protein>
    <recommendedName>
        <fullName evidence="1">Knr4/Smi1-like domain-containing protein</fullName>
    </recommendedName>
</protein>
<name>A0A1Y0I1X4_9GAMM</name>
<proteinExistence type="predicted"/>
<dbReference type="Pfam" id="PF09346">
    <property type="entry name" value="SMI1_KNR4"/>
    <property type="match status" value="1"/>
</dbReference>
<organism evidence="2 3">
    <name type="scientific">Oleiphilus messinensis</name>
    <dbReference type="NCBI Taxonomy" id="141451"/>
    <lineage>
        <taxon>Bacteria</taxon>
        <taxon>Pseudomonadati</taxon>
        <taxon>Pseudomonadota</taxon>
        <taxon>Gammaproteobacteria</taxon>
        <taxon>Oceanospirillales</taxon>
        <taxon>Oleiphilaceae</taxon>
        <taxon>Oleiphilus</taxon>
    </lineage>
</organism>
<gene>
    <name evidence="2" type="ORF">OLMES_0394</name>
</gene>
<dbReference type="SMART" id="SM00860">
    <property type="entry name" value="SMI1_KNR4"/>
    <property type="match status" value="1"/>
</dbReference>